<keyword evidence="9" id="KW-1185">Reference proteome</keyword>
<keyword evidence="2" id="KW-1003">Cell membrane</keyword>
<feature type="transmembrane region" description="Helical" evidence="6">
    <location>
        <begin position="265"/>
        <end position="284"/>
    </location>
</feature>
<dbReference type="PANTHER" id="PTHR43124:SF3">
    <property type="entry name" value="CHLORAMPHENICOL EFFLUX PUMP RV0191"/>
    <property type="match status" value="1"/>
</dbReference>
<feature type="domain" description="Major facilitator superfamily (MFS) profile" evidence="7">
    <location>
        <begin position="7"/>
        <end position="385"/>
    </location>
</feature>
<dbReference type="EMBL" id="JAOVZO020000014">
    <property type="protein sequence ID" value="MDC8012672.1"/>
    <property type="molecule type" value="Genomic_DNA"/>
</dbReference>
<feature type="transmembrane region" description="Helical" evidence="6">
    <location>
        <begin position="132"/>
        <end position="153"/>
    </location>
</feature>
<sequence>MQNRGYRIVWYYALGVIAAAQLGKMAALMPLARVELAMSLTAAAFVISLLEIGGATLGRVAASLGRRAGLQPTLLAGIGLIAIAGIGESLAGGATSMYAWRALEGLGYLGVVTAAPLLIIETATDAQRGPALSLWSSFVPAGVAAGAIGAGTLAEASSWRGAIVASAAIAAVAFVVTWLTTVRGAGASFGGEGRRGAGLRAWQLAVGFGCYALFEVGLLALLPTFLVDEAGATPRTAGLLTGLASFATVAGSALAAWLAHRRAGLRWPIAVCVIVPAVLLFFVFRQLPQLGTVAAVAVALNAISGVLPAIAFSLLPHAAGSPTAIPAANGLITQFGASGSLLGPPLMAWCVARGGWPAAAWCGAILSAACLVLMLAAIRPLPARDE</sequence>
<evidence type="ECO:0000313" key="9">
    <source>
        <dbReference type="Proteomes" id="UP001139971"/>
    </source>
</evidence>
<dbReference type="InterPro" id="IPR011701">
    <property type="entry name" value="MFS"/>
</dbReference>
<dbReference type="PROSITE" id="PS50850">
    <property type="entry name" value="MFS"/>
    <property type="match status" value="1"/>
</dbReference>
<feature type="transmembrane region" description="Helical" evidence="6">
    <location>
        <begin position="74"/>
        <end position="92"/>
    </location>
</feature>
<evidence type="ECO:0000256" key="1">
    <source>
        <dbReference type="ARBA" id="ARBA00004651"/>
    </source>
</evidence>
<reference evidence="8" key="1">
    <citation type="submission" date="2023-02" db="EMBL/GenBank/DDBJ databases">
        <title>Tahibacter soli sp. nov. isolated from soil.</title>
        <authorList>
            <person name="Baek J.H."/>
            <person name="Lee J.K."/>
            <person name="Choi D.G."/>
            <person name="Jeon C.O."/>
        </authorList>
    </citation>
    <scope>NUCLEOTIDE SEQUENCE</scope>
    <source>
        <strain evidence="8">BL</strain>
    </source>
</reference>
<feature type="transmembrane region" description="Helical" evidence="6">
    <location>
        <begin position="159"/>
        <end position="180"/>
    </location>
</feature>
<proteinExistence type="predicted"/>
<evidence type="ECO:0000259" key="7">
    <source>
        <dbReference type="PROSITE" id="PS50850"/>
    </source>
</evidence>
<feature type="transmembrane region" description="Helical" evidence="6">
    <location>
        <begin position="237"/>
        <end position="258"/>
    </location>
</feature>
<evidence type="ECO:0000256" key="5">
    <source>
        <dbReference type="ARBA" id="ARBA00023136"/>
    </source>
</evidence>
<gene>
    <name evidence="8" type="ORF">OD750_008935</name>
</gene>
<comment type="subcellular location">
    <subcellularLocation>
        <location evidence="1">Cell membrane</location>
        <topology evidence="1">Multi-pass membrane protein</topology>
    </subcellularLocation>
</comment>
<dbReference type="Pfam" id="PF07690">
    <property type="entry name" value="MFS_1"/>
    <property type="match status" value="2"/>
</dbReference>
<evidence type="ECO:0000256" key="4">
    <source>
        <dbReference type="ARBA" id="ARBA00022989"/>
    </source>
</evidence>
<dbReference type="InterPro" id="IPR036259">
    <property type="entry name" value="MFS_trans_sf"/>
</dbReference>
<feature type="transmembrane region" description="Helical" evidence="6">
    <location>
        <begin position="9"/>
        <end position="32"/>
    </location>
</feature>
<feature type="transmembrane region" description="Helical" evidence="6">
    <location>
        <begin position="98"/>
        <end position="120"/>
    </location>
</feature>
<dbReference type="RefSeq" id="WP_263544994.1">
    <property type="nucleotide sequence ID" value="NZ_JAOVZO020000014.1"/>
</dbReference>
<dbReference type="PANTHER" id="PTHR43124">
    <property type="entry name" value="PURINE EFFLUX PUMP PBUE"/>
    <property type="match status" value="1"/>
</dbReference>
<evidence type="ECO:0000256" key="3">
    <source>
        <dbReference type="ARBA" id="ARBA00022692"/>
    </source>
</evidence>
<feature type="transmembrane region" description="Helical" evidence="6">
    <location>
        <begin position="290"/>
        <end position="315"/>
    </location>
</feature>
<feature type="transmembrane region" description="Helical" evidence="6">
    <location>
        <begin position="358"/>
        <end position="378"/>
    </location>
</feature>
<dbReference type="InterPro" id="IPR050189">
    <property type="entry name" value="MFS_Efflux_Transporters"/>
</dbReference>
<name>A0A9X4BIX4_9GAMM</name>
<accession>A0A9X4BIX4</accession>
<dbReference type="InterPro" id="IPR020846">
    <property type="entry name" value="MFS_dom"/>
</dbReference>
<feature type="transmembrane region" description="Helical" evidence="6">
    <location>
        <begin position="38"/>
        <end position="62"/>
    </location>
</feature>
<dbReference type="GO" id="GO:0005886">
    <property type="term" value="C:plasma membrane"/>
    <property type="evidence" value="ECO:0007669"/>
    <property type="project" value="UniProtKB-SubCell"/>
</dbReference>
<comment type="caution">
    <text evidence="8">The sequence shown here is derived from an EMBL/GenBank/DDBJ whole genome shotgun (WGS) entry which is preliminary data.</text>
</comment>
<keyword evidence="4 6" id="KW-1133">Transmembrane helix</keyword>
<dbReference type="GO" id="GO:0022857">
    <property type="term" value="F:transmembrane transporter activity"/>
    <property type="evidence" value="ECO:0007669"/>
    <property type="project" value="InterPro"/>
</dbReference>
<protein>
    <submittedName>
        <fullName evidence="8">MFS transporter</fullName>
    </submittedName>
</protein>
<keyword evidence="5 6" id="KW-0472">Membrane</keyword>
<dbReference type="Gene3D" id="1.20.1250.20">
    <property type="entry name" value="MFS general substrate transporter like domains"/>
    <property type="match status" value="2"/>
</dbReference>
<dbReference type="Proteomes" id="UP001139971">
    <property type="component" value="Unassembled WGS sequence"/>
</dbReference>
<evidence type="ECO:0000256" key="2">
    <source>
        <dbReference type="ARBA" id="ARBA00022475"/>
    </source>
</evidence>
<dbReference type="SUPFAM" id="SSF103473">
    <property type="entry name" value="MFS general substrate transporter"/>
    <property type="match status" value="1"/>
</dbReference>
<feature type="transmembrane region" description="Helical" evidence="6">
    <location>
        <begin position="201"/>
        <end position="225"/>
    </location>
</feature>
<evidence type="ECO:0000256" key="6">
    <source>
        <dbReference type="SAM" id="Phobius"/>
    </source>
</evidence>
<dbReference type="AlphaFoldDB" id="A0A9X4BIX4"/>
<organism evidence="8 9">
    <name type="scientific">Tahibacter soli</name>
    <dbReference type="NCBI Taxonomy" id="2983605"/>
    <lineage>
        <taxon>Bacteria</taxon>
        <taxon>Pseudomonadati</taxon>
        <taxon>Pseudomonadota</taxon>
        <taxon>Gammaproteobacteria</taxon>
        <taxon>Lysobacterales</taxon>
        <taxon>Rhodanobacteraceae</taxon>
        <taxon>Tahibacter</taxon>
    </lineage>
</organism>
<keyword evidence="3 6" id="KW-0812">Transmembrane</keyword>
<evidence type="ECO:0000313" key="8">
    <source>
        <dbReference type="EMBL" id="MDC8012672.1"/>
    </source>
</evidence>